<reference evidence="6" key="1">
    <citation type="journal article" date="2016" name="Genome Announc.">
        <title>Draft genome sequences of fungus Aspergillus calidoustus.</title>
        <authorList>
            <person name="Horn F."/>
            <person name="Linde J."/>
            <person name="Mattern D.J."/>
            <person name="Walther G."/>
            <person name="Guthke R."/>
            <person name="Scherlach K."/>
            <person name="Martin K."/>
            <person name="Brakhage A.A."/>
            <person name="Petzke L."/>
            <person name="Valiante V."/>
        </authorList>
    </citation>
    <scope>NUCLEOTIDE SEQUENCE [LARGE SCALE GENOMIC DNA]</scope>
    <source>
        <strain evidence="6">SF006504</strain>
    </source>
</reference>
<keyword evidence="2" id="KW-0547">Nucleotide-binding</keyword>
<dbReference type="STRING" id="454130.A0A0U4ZVE6"/>
<dbReference type="AlphaFoldDB" id="A0A0U4ZVE6"/>
<dbReference type="EMBL" id="CDMC01000002">
    <property type="protein sequence ID" value="CEN60045.1"/>
    <property type="molecule type" value="Genomic_DNA"/>
</dbReference>
<dbReference type="GO" id="GO:0003924">
    <property type="term" value="F:GTPase activity"/>
    <property type="evidence" value="ECO:0007669"/>
    <property type="project" value="InterPro"/>
</dbReference>
<evidence type="ECO:0000256" key="2">
    <source>
        <dbReference type="ARBA" id="ARBA00022741"/>
    </source>
</evidence>
<dbReference type="Proteomes" id="UP000054771">
    <property type="component" value="Unassembled WGS sequence"/>
</dbReference>
<dbReference type="Pfam" id="PF00071">
    <property type="entry name" value="Ras"/>
    <property type="match status" value="1"/>
</dbReference>
<accession>A0A0U4ZVE6</accession>
<dbReference type="InterPro" id="IPR002041">
    <property type="entry name" value="Ran_GTPase"/>
</dbReference>
<keyword evidence="4" id="KW-0342">GTP-binding</keyword>
<dbReference type="InterPro" id="IPR001806">
    <property type="entry name" value="Small_GTPase"/>
</dbReference>
<dbReference type="GO" id="GO:0000054">
    <property type="term" value="P:ribosomal subunit export from nucleus"/>
    <property type="evidence" value="ECO:0007669"/>
    <property type="project" value="TreeGrafter"/>
</dbReference>
<dbReference type="SMART" id="SM00175">
    <property type="entry name" value="RAB"/>
    <property type="match status" value="1"/>
</dbReference>
<dbReference type="SMART" id="SM00173">
    <property type="entry name" value="RAS"/>
    <property type="match status" value="1"/>
</dbReference>
<dbReference type="PANTHER" id="PTHR24071">
    <property type="entry name" value="RAN GTPASE"/>
    <property type="match status" value="1"/>
</dbReference>
<keyword evidence="6" id="KW-1185">Reference proteome</keyword>
<evidence type="ECO:0000256" key="3">
    <source>
        <dbReference type="ARBA" id="ARBA00022927"/>
    </source>
</evidence>
<evidence type="ECO:0000313" key="5">
    <source>
        <dbReference type="EMBL" id="CEN60045.1"/>
    </source>
</evidence>
<dbReference type="SUPFAM" id="SSF52540">
    <property type="entry name" value="P-loop containing nucleoside triphosphate hydrolases"/>
    <property type="match status" value="1"/>
</dbReference>
<dbReference type="OrthoDB" id="10002389at2759"/>
<protein>
    <submittedName>
        <fullName evidence="5">Uncharacterized protein</fullName>
    </submittedName>
</protein>
<keyword evidence="1" id="KW-0813">Transport</keyword>
<sequence length="192" mass="22439">MSNSPRGLKIVMFGDDRVGKSAFLQRYARREFLAEYSPSHQPEFYTIAIEFNNALVTFDIWDIPPGIPSDDLIRDSDGGILMFDLQRPSTYESIPRYYTNMLPVFNCKDRLPIPVVICGNKVDYIERKVKPPQITYHREKGLQYYDFSVKSLYNFEKPLLFLARRILGEPQLEYAMVPDVGEQLERERRGEQ</sequence>
<dbReference type="PROSITE" id="PS51419">
    <property type="entry name" value="RAB"/>
    <property type="match status" value="1"/>
</dbReference>
<dbReference type="GO" id="GO:0005525">
    <property type="term" value="F:GTP binding"/>
    <property type="evidence" value="ECO:0007669"/>
    <property type="project" value="UniProtKB-KW"/>
</dbReference>
<dbReference type="PROSITE" id="PS51418">
    <property type="entry name" value="RAN"/>
    <property type="match status" value="1"/>
</dbReference>
<dbReference type="GO" id="GO:0006606">
    <property type="term" value="P:protein import into nucleus"/>
    <property type="evidence" value="ECO:0007669"/>
    <property type="project" value="TreeGrafter"/>
</dbReference>
<name>A0A0U4ZVE6_ASPCI</name>
<dbReference type="GO" id="GO:0005737">
    <property type="term" value="C:cytoplasm"/>
    <property type="evidence" value="ECO:0007669"/>
    <property type="project" value="TreeGrafter"/>
</dbReference>
<keyword evidence="3" id="KW-0653">Protein transport</keyword>
<dbReference type="PRINTS" id="PR00449">
    <property type="entry name" value="RASTRNSFRMNG"/>
</dbReference>
<dbReference type="PANTHER" id="PTHR24071:SF0">
    <property type="entry name" value="GTP-BINDING NUCLEAR PROTEIN RAN"/>
    <property type="match status" value="1"/>
</dbReference>
<proteinExistence type="predicted"/>
<evidence type="ECO:0000256" key="4">
    <source>
        <dbReference type="ARBA" id="ARBA00023134"/>
    </source>
</evidence>
<dbReference type="Gene3D" id="3.40.50.300">
    <property type="entry name" value="P-loop containing nucleotide triphosphate hydrolases"/>
    <property type="match status" value="1"/>
</dbReference>
<evidence type="ECO:0000313" key="6">
    <source>
        <dbReference type="Proteomes" id="UP000054771"/>
    </source>
</evidence>
<gene>
    <name evidence="5" type="ORF">ASPCAL02486</name>
</gene>
<evidence type="ECO:0000256" key="1">
    <source>
        <dbReference type="ARBA" id="ARBA00022448"/>
    </source>
</evidence>
<organism evidence="5 6">
    <name type="scientific">Aspergillus calidoustus</name>
    <dbReference type="NCBI Taxonomy" id="454130"/>
    <lineage>
        <taxon>Eukaryota</taxon>
        <taxon>Fungi</taxon>
        <taxon>Dikarya</taxon>
        <taxon>Ascomycota</taxon>
        <taxon>Pezizomycotina</taxon>
        <taxon>Eurotiomycetes</taxon>
        <taxon>Eurotiomycetidae</taxon>
        <taxon>Eurotiales</taxon>
        <taxon>Aspergillaceae</taxon>
        <taxon>Aspergillus</taxon>
        <taxon>Aspergillus subgen. Nidulantes</taxon>
    </lineage>
</organism>
<dbReference type="SMART" id="SM00176">
    <property type="entry name" value="RAN"/>
    <property type="match status" value="1"/>
</dbReference>
<dbReference type="GO" id="GO:0005634">
    <property type="term" value="C:nucleus"/>
    <property type="evidence" value="ECO:0007669"/>
    <property type="project" value="TreeGrafter"/>
</dbReference>
<dbReference type="InterPro" id="IPR027417">
    <property type="entry name" value="P-loop_NTPase"/>
</dbReference>